<dbReference type="EMBL" id="FOCM01000006">
    <property type="protein sequence ID" value="SEN77400.1"/>
    <property type="molecule type" value="Genomic_DNA"/>
</dbReference>
<accession>A0A1H8J9C0</accession>
<sequence length="126" mass="13833">MAYLTEANFDSRSKRIIKNAKIAKRGRIHTITEDGLIISRPRRVRRELPLVGLMRIALALWAFKALAILNLGTADYLARVETLAGGNSVDQTAAFVLNGDALTLAVVDLVQRGMNILQAMELAAIF</sequence>
<dbReference type="AlphaFoldDB" id="A0A1H8J9C0"/>
<reference evidence="2" key="1">
    <citation type="submission" date="2016-10" db="EMBL/GenBank/DDBJ databases">
        <authorList>
            <person name="Varghese N."/>
            <person name="Submissions S."/>
        </authorList>
    </citation>
    <scope>NUCLEOTIDE SEQUENCE [LARGE SCALE GENOMIC DNA]</scope>
    <source>
        <strain evidence="2">DSM 26893</strain>
    </source>
</reference>
<name>A0A1H8J9C0_9RHOB</name>
<dbReference type="Proteomes" id="UP000199372">
    <property type="component" value="Unassembled WGS sequence"/>
</dbReference>
<gene>
    <name evidence="1" type="ORF">SAMN04488011_106127</name>
</gene>
<evidence type="ECO:0000313" key="2">
    <source>
        <dbReference type="Proteomes" id="UP000199372"/>
    </source>
</evidence>
<proteinExistence type="predicted"/>
<dbReference type="RefSeq" id="WP_139210101.1">
    <property type="nucleotide sequence ID" value="NZ_FOCM01000006.1"/>
</dbReference>
<organism evidence="1 2">
    <name type="scientific">Palleronia pelagia</name>
    <dbReference type="NCBI Taxonomy" id="387096"/>
    <lineage>
        <taxon>Bacteria</taxon>
        <taxon>Pseudomonadati</taxon>
        <taxon>Pseudomonadota</taxon>
        <taxon>Alphaproteobacteria</taxon>
        <taxon>Rhodobacterales</taxon>
        <taxon>Roseobacteraceae</taxon>
        <taxon>Palleronia</taxon>
    </lineage>
</organism>
<keyword evidence="2" id="KW-1185">Reference proteome</keyword>
<protein>
    <submittedName>
        <fullName evidence="1">Uncharacterized protein</fullName>
    </submittedName>
</protein>
<evidence type="ECO:0000313" key="1">
    <source>
        <dbReference type="EMBL" id="SEN77400.1"/>
    </source>
</evidence>
<dbReference type="OrthoDB" id="7866534at2"/>